<dbReference type="InterPro" id="IPR002937">
    <property type="entry name" value="Amino_oxidase"/>
</dbReference>
<dbReference type="GO" id="GO:0016491">
    <property type="term" value="F:oxidoreductase activity"/>
    <property type="evidence" value="ECO:0007669"/>
    <property type="project" value="UniProtKB-KW"/>
</dbReference>
<comment type="similarity">
    <text evidence="2 5">Belongs to the carotenoid/retinoid oxidoreductase family.</text>
</comment>
<comment type="caution">
    <text evidence="7">The sequence shown here is derived from an EMBL/GenBank/DDBJ whole genome shotgun (WGS) entry which is preliminary data.</text>
</comment>
<dbReference type="PROSITE" id="PS51257">
    <property type="entry name" value="PROKAR_LIPOPROTEIN"/>
    <property type="match status" value="1"/>
</dbReference>
<sequence length="498" mass="55844">MAKIGVIGAGFAGLSAACYLSAAGHEVHVFEKNAEAGGRARQLLTSNGFAFDMGPSWYWMPDVLEKFFNDMGHQASDFFQLQLLNPSFEMVFDRQQTMVIPADCKDLADLFEYIESGSARSLEKFLHEAKQKYHFGMEQLVYKPALSVTEYLSAKLIWKSLQVDVFLPFSKHVRKFFTNPRLIALMEFPVLFLGAQPSQTPALYSLINYAGLMLGTWYPRGGFVKVISAMHHIAEKNGVVFHFNAGVEKIMTKAGLVTGLQHDQQTFYCNGLVAAADYNHVEKNLLQAGERNYNGKYWDNRVMAPSCLIFYLGVAKKIGRLNHHTLFFDECLNDHARQIYSEPQWPDRPLFYVCCPSKTDNSVAPPGHENLFLLMPIAAGLDDSEATRQKYFSIMISRLEAFAGESIQNHIVFSSSYCIKNFIQDYNSFKGNAYGLANTLSQTAILKPKIRNKQLRNLFYAGQLTVPGPGVPPAVISGKIAAGLLNKYLTNKSHEIFV</sequence>
<gene>
    <name evidence="7" type="primary">crtI</name>
    <name evidence="7" type="ORF">FAM09_16475</name>
</gene>
<evidence type="ECO:0000313" key="8">
    <source>
        <dbReference type="Proteomes" id="UP000306918"/>
    </source>
</evidence>
<evidence type="ECO:0000259" key="6">
    <source>
        <dbReference type="Pfam" id="PF01593"/>
    </source>
</evidence>
<dbReference type="PANTHER" id="PTHR43734">
    <property type="entry name" value="PHYTOENE DESATURASE"/>
    <property type="match status" value="1"/>
</dbReference>
<dbReference type="SUPFAM" id="SSF51905">
    <property type="entry name" value="FAD/NAD(P)-binding domain"/>
    <property type="match status" value="1"/>
</dbReference>
<protein>
    <submittedName>
        <fullName evidence="7">Phytoene desaturase</fullName>
    </submittedName>
</protein>
<dbReference type="Pfam" id="PF01593">
    <property type="entry name" value="Amino_oxidase"/>
    <property type="match status" value="1"/>
</dbReference>
<dbReference type="InterPro" id="IPR014105">
    <property type="entry name" value="Carotenoid/retinoid_OxRdtase"/>
</dbReference>
<evidence type="ECO:0000256" key="2">
    <source>
        <dbReference type="ARBA" id="ARBA00006046"/>
    </source>
</evidence>
<evidence type="ECO:0000313" key="7">
    <source>
        <dbReference type="EMBL" id="THU38271.1"/>
    </source>
</evidence>
<dbReference type="OrthoDB" id="9774675at2"/>
<keyword evidence="3 5" id="KW-0125">Carotenoid biosynthesis</keyword>
<dbReference type="RefSeq" id="WP_136578226.1">
    <property type="nucleotide sequence ID" value="NZ_STFF01000004.1"/>
</dbReference>
<dbReference type="GO" id="GO:0016117">
    <property type="term" value="P:carotenoid biosynthetic process"/>
    <property type="evidence" value="ECO:0007669"/>
    <property type="project" value="UniProtKB-KW"/>
</dbReference>
<evidence type="ECO:0000256" key="5">
    <source>
        <dbReference type="RuleBase" id="RU362075"/>
    </source>
</evidence>
<dbReference type="Gene3D" id="3.50.50.60">
    <property type="entry name" value="FAD/NAD(P)-binding domain"/>
    <property type="match status" value="2"/>
</dbReference>
<accession>A0A4S8HTB9</accession>
<dbReference type="PRINTS" id="PR00419">
    <property type="entry name" value="ADXRDTASE"/>
</dbReference>
<reference evidence="7 8" key="1">
    <citation type="submission" date="2019-04" db="EMBL/GenBank/DDBJ databases">
        <title>Niastella caeni sp. nov., isolated from activated sludge.</title>
        <authorList>
            <person name="Sheng M."/>
        </authorList>
    </citation>
    <scope>NUCLEOTIDE SEQUENCE [LARGE SCALE GENOMIC DNA]</scope>
    <source>
        <strain evidence="7 8">HX-2-15</strain>
    </source>
</reference>
<evidence type="ECO:0000256" key="4">
    <source>
        <dbReference type="ARBA" id="ARBA00023002"/>
    </source>
</evidence>
<comment type="pathway">
    <text evidence="1 5">Carotenoid biosynthesis.</text>
</comment>
<evidence type="ECO:0000256" key="1">
    <source>
        <dbReference type="ARBA" id="ARBA00004829"/>
    </source>
</evidence>
<dbReference type="EMBL" id="STFF01000004">
    <property type="protein sequence ID" value="THU38271.1"/>
    <property type="molecule type" value="Genomic_DNA"/>
</dbReference>
<organism evidence="7 8">
    <name type="scientific">Niastella caeni</name>
    <dbReference type="NCBI Taxonomy" id="2569763"/>
    <lineage>
        <taxon>Bacteria</taxon>
        <taxon>Pseudomonadati</taxon>
        <taxon>Bacteroidota</taxon>
        <taxon>Chitinophagia</taxon>
        <taxon>Chitinophagales</taxon>
        <taxon>Chitinophagaceae</taxon>
        <taxon>Niastella</taxon>
    </lineage>
</organism>
<keyword evidence="4 5" id="KW-0560">Oxidoreductase</keyword>
<dbReference type="NCBIfam" id="TIGR02734">
    <property type="entry name" value="crtI_fam"/>
    <property type="match status" value="1"/>
</dbReference>
<evidence type="ECO:0000256" key="3">
    <source>
        <dbReference type="ARBA" id="ARBA00022746"/>
    </source>
</evidence>
<dbReference type="AlphaFoldDB" id="A0A4S8HTB9"/>
<dbReference type="InterPro" id="IPR036188">
    <property type="entry name" value="FAD/NAD-bd_sf"/>
</dbReference>
<dbReference type="PANTHER" id="PTHR43734:SF1">
    <property type="entry name" value="PHYTOENE DESATURASE"/>
    <property type="match status" value="1"/>
</dbReference>
<name>A0A4S8HTB9_9BACT</name>
<keyword evidence="8" id="KW-1185">Reference proteome</keyword>
<dbReference type="Proteomes" id="UP000306918">
    <property type="component" value="Unassembled WGS sequence"/>
</dbReference>
<proteinExistence type="inferred from homology"/>
<feature type="domain" description="Amine oxidase" evidence="6">
    <location>
        <begin position="11"/>
        <end position="483"/>
    </location>
</feature>